<organism evidence="1 2">
    <name type="scientific">Vespula squamosa</name>
    <name type="common">Southern yellow jacket</name>
    <name type="synonym">Wasp</name>
    <dbReference type="NCBI Taxonomy" id="30214"/>
    <lineage>
        <taxon>Eukaryota</taxon>
        <taxon>Metazoa</taxon>
        <taxon>Ecdysozoa</taxon>
        <taxon>Arthropoda</taxon>
        <taxon>Hexapoda</taxon>
        <taxon>Insecta</taxon>
        <taxon>Pterygota</taxon>
        <taxon>Neoptera</taxon>
        <taxon>Endopterygota</taxon>
        <taxon>Hymenoptera</taxon>
        <taxon>Apocrita</taxon>
        <taxon>Aculeata</taxon>
        <taxon>Vespoidea</taxon>
        <taxon>Vespidae</taxon>
        <taxon>Vespinae</taxon>
        <taxon>Vespula</taxon>
    </lineage>
</organism>
<protein>
    <submittedName>
        <fullName evidence="1">Uncharacterized protein</fullName>
    </submittedName>
</protein>
<dbReference type="AlphaFoldDB" id="A0ABD2ADE5"/>
<evidence type="ECO:0000313" key="1">
    <source>
        <dbReference type="EMBL" id="KAL2718621.1"/>
    </source>
</evidence>
<reference evidence="1 2" key="1">
    <citation type="journal article" date="2024" name="Ann. Entomol. Soc. Am.">
        <title>Genomic analyses of the southern and eastern yellowjacket wasps (Hymenoptera: Vespidae) reveal evolutionary signatures of social life.</title>
        <authorList>
            <person name="Catto M.A."/>
            <person name="Caine P.B."/>
            <person name="Orr S.E."/>
            <person name="Hunt B.G."/>
            <person name="Goodisman M.A.D."/>
        </authorList>
    </citation>
    <scope>NUCLEOTIDE SEQUENCE [LARGE SCALE GENOMIC DNA]</scope>
    <source>
        <strain evidence="1">233</strain>
        <tissue evidence="1">Head and thorax</tissue>
    </source>
</reference>
<proteinExistence type="predicted"/>
<feature type="non-terminal residue" evidence="1">
    <location>
        <position position="1"/>
    </location>
</feature>
<gene>
    <name evidence="1" type="ORF">V1478_012497</name>
</gene>
<evidence type="ECO:0000313" key="2">
    <source>
        <dbReference type="Proteomes" id="UP001607302"/>
    </source>
</evidence>
<accession>A0ABD2ADE5</accession>
<comment type="caution">
    <text evidence="1">The sequence shown here is derived from an EMBL/GenBank/DDBJ whole genome shotgun (WGS) entry which is preliminary data.</text>
</comment>
<dbReference type="EMBL" id="JAUDFV010000152">
    <property type="protein sequence ID" value="KAL2718621.1"/>
    <property type="molecule type" value="Genomic_DNA"/>
</dbReference>
<sequence length="151" mass="17327">FKKTFKFPINFLAIDRSVPLQRMSSELKGERVCVQLDYDSERGHRPQRHNDIVDKIYDLETSSLSIADTRGRITDRDDACGSSKLRSSITSQYWIGIFCVWSGIVNHADRGQTCFLYNCLFMGYLEIFLLLHVSQIVVKNVVSITICLWGV</sequence>
<name>A0ABD2ADE5_VESSQ</name>
<keyword evidence="2" id="KW-1185">Reference proteome</keyword>
<dbReference type="Proteomes" id="UP001607302">
    <property type="component" value="Unassembled WGS sequence"/>
</dbReference>